<proteinExistence type="predicted"/>
<evidence type="ECO:0000313" key="1">
    <source>
        <dbReference type="EMBL" id="GCB87150.1"/>
    </source>
</evidence>
<comment type="caution">
    <text evidence="1">The sequence shown here is derived from an EMBL/GenBank/DDBJ whole genome shotgun (WGS) entry which is preliminary data.</text>
</comment>
<sequence>MPKLEVQIPSAIVRKREALEKSTDRIIRVSFQYRDECNTDTIGGLRILKVLKEVEDFLASKSDCNPDEEDPENPVEAALAMVEGQDRPRDKPENRYAAWREWEFEKWKN</sequence>
<dbReference type="AlphaFoldDB" id="A0A401QP39"/>
<dbReference type="Proteomes" id="UP000288216">
    <property type="component" value="Unassembled WGS sequence"/>
</dbReference>
<evidence type="ECO:0000313" key="2">
    <source>
        <dbReference type="Proteomes" id="UP000288216"/>
    </source>
</evidence>
<dbReference type="EMBL" id="BFAA01409414">
    <property type="protein sequence ID" value="GCB87150.1"/>
    <property type="molecule type" value="Genomic_DNA"/>
</dbReference>
<accession>A0A401QP39</accession>
<organism evidence="1 2">
    <name type="scientific">Scyliorhinus torazame</name>
    <name type="common">Cloudy catshark</name>
    <name type="synonym">Catulus torazame</name>
    <dbReference type="NCBI Taxonomy" id="75743"/>
    <lineage>
        <taxon>Eukaryota</taxon>
        <taxon>Metazoa</taxon>
        <taxon>Chordata</taxon>
        <taxon>Craniata</taxon>
        <taxon>Vertebrata</taxon>
        <taxon>Chondrichthyes</taxon>
        <taxon>Elasmobranchii</taxon>
        <taxon>Galeomorphii</taxon>
        <taxon>Galeoidea</taxon>
        <taxon>Carcharhiniformes</taxon>
        <taxon>Scyliorhinidae</taxon>
        <taxon>Scyliorhinus</taxon>
    </lineage>
</organism>
<protein>
    <submittedName>
        <fullName evidence="1">Uncharacterized protein</fullName>
    </submittedName>
</protein>
<gene>
    <name evidence="1" type="ORF">scyTo_0027810</name>
</gene>
<feature type="non-terminal residue" evidence="1">
    <location>
        <position position="109"/>
    </location>
</feature>
<keyword evidence="2" id="KW-1185">Reference proteome</keyword>
<name>A0A401QP39_SCYTO</name>
<reference evidence="1 2" key="1">
    <citation type="journal article" date="2018" name="Nat. Ecol. Evol.">
        <title>Shark genomes provide insights into elasmobranch evolution and the origin of vertebrates.</title>
        <authorList>
            <person name="Hara Y"/>
            <person name="Yamaguchi K"/>
            <person name="Onimaru K"/>
            <person name="Kadota M"/>
            <person name="Koyanagi M"/>
            <person name="Keeley SD"/>
            <person name="Tatsumi K"/>
            <person name="Tanaka K"/>
            <person name="Motone F"/>
            <person name="Kageyama Y"/>
            <person name="Nozu R"/>
            <person name="Adachi N"/>
            <person name="Nishimura O"/>
            <person name="Nakagawa R"/>
            <person name="Tanegashima C"/>
            <person name="Kiyatake I"/>
            <person name="Matsumoto R"/>
            <person name="Murakumo K"/>
            <person name="Nishida K"/>
            <person name="Terakita A"/>
            <person name="Kuratani S"/>
            <person name="Sato K"/>
            <person name="Hyodo S Kuraku.S."/>
        </authorList>
    </citation>
    <scope>NUCLEOTIDE SEQUENCE [LARGE SCALE GENOMIC DNA]</scope>
</reference>